<comment type="caution">
    <text evidence="2">The sequence shown here is derived from an EMBL/GenBank/DDBJ whole genome shotgun (WGS) entry which is preliminary data.</text>
</comment>
<protein>
    <submittedName>
        <fullName evidence="2">Nucleic acid-binding Zn-ribbon protein</fullName>
    </submittedName>
</protein>
<gene>
    <name evidence="2" type="ORF">JOC94_001017</name>
</gene>
<name>A0ABS2R3T3_9BACI</name>
<evidence type="ECO:0000256" key="1">
    <source>
        <dbReference type="SAM" id="Coils"/>
    </source>
</evidence>
<keyword evidence="1" id="KW-0175">Coiled coil</keyword>
<dbReference type="EMBL" id="JAFBFH010000005">
    <property type="protein sequence ID" value="MBM7714045.1"/>
    <property type="molecule type" value="Genomic_DNA"/>
</dbReference>
<dbReference type="Proteomes" id="UP000823485">
    <property type="component" value="Unassembled WGS sequence"/>
</dbReference>
<accession>A0ABS2R3T3</accession>
<reference evidence="2 3" key="1">
    <citation type="submission" date="2021-01" db="EMBL/GenBank/DDBJ databases">
        <title>Genomic Encyclopedia of Type Strains, Phase IV (KMG-IV): sequencing the most valuable type-strain genomes for metagenomic binning, comparative biology and taxonomic classification.</title>
        <authorList>
            <person name="Goeker M."/>
        </authorList>
    </citation>
    <scope>NUCLEOTIDE SEQUENCE [LARGE SCALE GENOMIC DNA]</scope>
    <source>
        <strain evidence="2 3">DSM 105453</strain>
    </source>
</reference>
<dbReference type="RefSeq" id="WP_077113725.1">
    <property type="nucleotide sequence ID" value="NZ_JAFBFH010000005.1"/>
</dbReference>
<organism evidence="2 3">
    <name type="scientific">Siminovitchia thermophila</name>
    <dbReference type="NCBI Taxonomy" id="1245522"/>
    <lineage>
        <taxon>Bacteria</taxon>
        <taxon>Bacillati</taxon>
        <taxon>Bacillota</taxon>
        <taxon>Bacilli</taxon>
        <taxon>Bacillales</taxon>
        <taxon>Bacillaceae</taxon>
        <taxon>Siminovitchia</taxon>
    </lineage>
</organism>
<feature type="coiled-coil region" evidence="1">
    <location>
        <begin position="8"/>
        <end position="49"/>
    </location>
</feature>
<dbReference type="SUPFAM" id="SSF57997">
    <property type="entry name" value="Tropomyosin"/>
    <property type="match status" value="1"/>
</dbReference>
<keyword evidence="3" id="KW-1185">Reference proteome</keyword>
<evidence type="ECO:0000313" key="3">
    <source>
        <dbReference type="Proteomes" id="UP000823485"/>
    </source>
</evidence>
<evidence type="ECO:0000313" key="2">
    <source>
        <dbReference type="EMBL" id="MBM7714045.1"/>
    </source>
</evidence>
<proteinExistence type="predicted"/>
<sequence>MIYLEDRFGSLEVRLDNLEDRFAILETRQENLEIRQGNLEAQLKSMEQNLTDHIKHLETKFTIVLEELVETKADVRRIQRAK</sequence>
<dbReference type="Gene3D" id="1.20.1270.70">
    <property type="entry name" value="Designed single chain three-helix bundle"/>
    <property type="match status" value="1"/>
</dbReference>